<gene>
    <name evidence="8 10" type="primary">tadA</name>
    <name evidence="10" type="ORF">ABK905_19840</name>
</gene>
<dbReference type="InterPro" id="IPR016192">
    <property type="entry name" value="APOBEC/CMP_deaminase_Zn-bd"/>
</dbReference>
<comment type="similarity">
    <text evidence="1">Belongs to the cytidine and deoxycytidylate deaminase family. ADAT2 subfamily.</text>
</comment>
<dbReference type="EC" id="3.5.4.33" evidence="8"/>
<name>A0AAU7QFT2_9GAMM</name>
<comment type="function">
    <text evidence="8">Catalyzes the deamination of adenosine to inosine at the wobble position 34 of tRNA(Arg2).</text>
</comment>
<dbReference type="GO" id="GO:0008270">
    <property type="term" value="F:zinc ion binding"/>
    <property type="evidence" value="ECO:0007669"/>
    <property type="project" value="UniProtKB-UniRule"/>
</dbReference>
<evidence type="ECO:0000256" key="1">
    <source>
        <dbReference type="ARBA" id="ARBA00010669"/>
    </source>
</evidence>
<evidence type="ECO:0000256" key="4">
    <source>
        <dbReference type="ARBA" id="ARBA00022723"/>
    </source>
</evidence>
<evidence type="ECO:0000256" key="7">
    <source>
        <dbReference type="ARBA" id="ARBA00048045"/>
    </source>
</evidence>
<dbReference type="PANTHER" id="PTHR11079">
    <property type="entry name" value="CYTOSINE DEAMINASE FAMILY MEMBER"/>
    <property type="match status" value="1"/>
</dbReference>
<dbReference type="EMBL" id="CP157947">
    <property type="protein sequence ID" value="XBS71963.1"/>
    <property type="molecule type" value="Genomic_DNA"/>
</dbReference>
<dbReference type="PANTHER" id="PTHR11079:SF202">
    <property type="entry name" value="TRNA-SPECIFIC ADENOSINE DEAMINASE"/>
    <property type="match status" value="1"/>
</dbReference>
<dbReference type="NCBIfam" id="NF008113">
    <property type="entry name" value="PRK10860.1"/>
    <property type="match status" value="1"/>
</dbReference>
<dbReference type="Pfam" id="PF00383">
    <property type="entry name" value="dCMP_cyt_deam_1"/>
    <property type="match status" value="1"/>
</dbReference>
<dbReference type="GO" id="GO:0052717">
    <property type="term" value="F:tRNA-specific adenosine-34 deaminase activity"/>
    <property type="evidence" value="ECO:0007669"/>
    <property type="project" value="UniProtKB-UniRule"/>
</dbReference>
<keyword evidence="5 8" id="KW-0378">Hydrolase</keyword>
<dbReference type="FunFam" id="3.40.140.10:FF:000005">
    <property type="entry name" value="tRNA-specific adenosine deaminase"/>
    <property type="match status" value="1"/>
</dbReference>
<evidence type="ECO:0000259" key="9">
    <source>
        <dbReference type="PROSITE" id="PS51747"/>
    </source>
</evidence>
<feature type="binding site" evidence="8">
    <location>
        <position position="56"/>
    </location>
    <ligand>
        <name>Zn(2+)</name>
        <dbReference type="ChEBI" id="CHEBI:29105"/>
        <note>catalytic</note>
    </ligand>
</feature>
<dbReference type="InterPro" id="IPR002125">
    <property type="entry name" value="CMP_dCMP_dom"/>
</dbReference>
<accession>A0AAU7QFT2</accession>
<organism evidence="10">
    <name type="scientific">Acerihabitans sp. KWT182</name>
    <dbReference type="NCBI Taxonomy" id="3157919"/>
    <lineage>
        <taxon>Bacteria</taxon>
        <taxon>Pseudomonadati</taxon>
        <taxon>Pseudomonadota</taxon>
        <taxon>Gammaproteobacteria</taxon>
        <taxon>Enterobacterales</taxon>
        <taxon>Pectobacteriaceae</taxon>
        <taxon>Acerihabitans</taxon>
    </lineage>
</organism>
<feature type="domain" description="CMP/dCMP-type deaminase" evidence="9">
    <location>
        <begin position="5"/>
        <end position="116"/>
    </location>
</feature>
<feature type="active site" description="Proton donor" evidence="8">
    <location>
        <position position="58"/>
    </location>
</feature>
<dbReference type="SUPFAM" id="SSF53927">
    <property type="entry name" value="Cytidine deaminase-like"/>
    <property type="match status" value="1"/>
</dbReference>
<dbReference type="HAMAP" id="MF_00972">
    <property type="entry name" value="tRNA_aden_deaminase"/>
    <property type="match status" value="1"/>
</dbReference>
<evidence type="ECO:0000256" key="3">
    <source>
        <dbReference type="ARBA" id="ARBA00022694"/>
    </source>
</evidence>
<dbReference type="InterPro" id="IPR016193">
    <property type="entry name" value="Cytidine_deaminase-like"/>
</dbReference>
<keyword evidence="4 8" id="KW-0479">Metal-binding</keyword>
<evidence type="ECO:0000313" key="10">
    <source>
        <dbReference type="EMBL" id="XBS71963.1"/>
    </source>
</evidence>
<sequence length="194" mass="21547">MTIEQGDEYWMRHALRLAERAEAEGEVPVGAVLVLGERVIGEGWNRSIGRHDPTAHAEIMALRQGGEVLGNYRLVDTILYVTLEPCVMCAGAMIHGRVGRLVFGARDEKTGAAGSLCDILRHPGMNHRLDITSGVLEQECSSRLSAFFRGRRAAHKARRQGMKAQPPPPFARGRLWPGRARCRREPASARKTDW</sequence>
<protein>
    <recommendedName>
        <fullName evidence="8">tRNA-specific adenosine deaminase</fullName>
        <ecNumber evidence="8">3.5.4.33</ecNumber>
    </recommendedName>
</protein>
<evidence type="ECO:0000256" key="6">
    <source>
        <dbReference type="ARBA" id="ARBA00022833"/>
    </source>
</evidence>
<dbReference type="PROSITE" id="PS00903">
    <property type="entry name" value="CYT_DCMP_DEAMINASES_1"/>
    <property type="match status" value="1"/>
</dbReference>
<comment type="catalytic activity">
    <reaction evidence="7 8">
        <text>adenosine(34) in tRNA + H2O + H(+) = inosine(34) in tRNA + NH4(+)</text>
        <dbReference type="Rhea" id="RHEA:43168"/>
        <dbReference type="Rhea" id="RHEA-COMP:10373"/>
        <dbReference type="Rhea" id="RHEA-COMP:10374"/>
        <dbReference type="ChEBI" id="CHEBI:15377"/>
        <dbReference type="ChEBI" id="CHEBI:15378"/>
        <dbReference type="ChEBI" id="CHEBI:28938"/>
        <dbReference type="ChEBI" id="CHEBI:74411"/>
        <dbReference type="ChEBI" id="CHEBI:82852"/>
        <dbReference type="EC" id="3.5.4.33"/>
    </reaction>
</comment>
<reference evidence="10" key="1">
    <citation type="submission" date="2024-06" db="EMBL/GenBank/DDBJ databases">
        <authorList>
            <person name="Coelho C."/>
            <person name="Bento M."/>
            <person name="Garcia E."/>
            <person name="Camelo A."/>
            <person name="Brandao I."/>
            <person name="Espirito Santo C."/>
            <person name="Trovao J."/>
            <person name="Verissimo A."/>
            <person name="Costa J."/>
            <person name="Tiago I."/>
        </authorList>
    </citation>
    <scope>NUCLEOTIDE SEQUENCE</scope>
    <source>
        <strain evidence="10">KWT182</strain>
    </source>
</reference>
<comment type="subunit">
    <text evidence="2 8">Homodimer.</text>
</comment>
<feature type="binding site" evidence="8">
    <location>
        <position position="89"/>
    </location>
    <ligand>
        <name>Zn(2+)</name>
        <dbReference type="ChEBI" id="CHEBI:29105"/>
        <note>catalytic</note>
    </ligand>
</feature>
<feature type="binding site" evidence="8">
    <location>
        <position position="86"/>
    </location>
    <ligand>
        <name>Zn(2+)</name>
        <dbReference type="ChEBI" id="CHEBI:29105"/>
        <note>catalytic</note>
    </ligand>
</feature>
<dbReference type="CDD" id="cd01285">
    <property type="entry name" value="nucleoside_deaminase"/>
    <property type="match status" value="1"/>
</dbReference>
<dbReference type="GO" id="GO:0002100">
    <property type="term" value="P:tRNA wobble adenosine to inosine editing"/>
    <property type="evidence" value="ECO:0007669"/>
    <property type="project" value="UniProtKB-UniRule"/>
</dbReference>
<evidence type="ECO:0000256" key="2">
    <source>
        <dbReference type="ARBA" id="ARBA00011738"/>
    </source>
</evidence>
<dbReference type="AlphaFoldDB" id="A0AAU7QFT2"/>
<proteinExistence type="inferred from homology"/>
<keyword evidence="3 8" id="KW-0819">tRNA processing</keyword>
<keyword evidence="6 8" id="KW-0862">Zinc</keyword>
<dbReference type="PROSITE" id="PS51747">
    <property type="entry name" value="CYT_DCMP_DEAMINASES_2"/>
    <property type="match status" value="1"/>
</dbReference>
<evidence type="ECO:0000256" key="5">
    <source>
        <dbReference type="ARBA" id="ARBA00022801"/>
    </source>
</evidence>
<evidence type="ECO:0000256" key="8">
    <source>
        <dbReference type="HAMAP-Rule" id="MF_00972"/>
    </source>
</evidence>
<comment type="cofactor">
    <cofactor evidence="8">
        <name>Zn(2+)</name>
        <dbReference type="ChEBI" id="CHEBI:29105"/>
    </cofactor>
    <text evidence="8">Binds 1 zinc ion per subunit.</text>
</comment>
<dbReference type="Gene3D" id="3.40.140.10">
    <property type="entry name" value="Cytidine Deaminase, domain 2"/>
    <property type="match status" value="1"/>
</dbReference>
<dbReference type="InterPro" id="IPR028883">
    <property type="entry name" value="tRNA_aden_deaminase"/>
</dbReference>